<dbReference type="AlphaFoldDB" id="D7FQR2"/>
<sequence length="578" mass="67182">MHCFLPLAEQDQYQIAMQVLVGDDLADALIQTASSTLRNAATSNANQDASSDDVARTTTNGTSATKSSFPSTWSPGSSIQLIPPKLSDTTDRSLFRRARLAVFDPHGYRHQRGLRRPLFYKSGYLSCTQCNGMTFIDASALRTILELKSLVDFGKVRPENLPPCVGCGETAGLRVGAHDFLSLIQGGKEALARRRRLERIAAKMLQRAFRRHLHIQWRKSEIVRQRTIQLLRYRSAQVIQAMLRGRLGRRVFETEKWLRVVKKAHRLLIKHALDHYPHRKRVFWYKNEAEERQLYADYRMLVLRTGFRPPRIVVEQNIREIATRVLEREAELVGRIQARWRGLSVRRYLVVFRRELRRHREVRASMVFRLQRTVRGWSHRKRFSKLKSQKAEQNILGDYLATRATKNNDDACTEGMSRLRRAYVTERQEELTARLMGHSNPKLAGGLKMKAFFESPYGDDVVSGLMNHQVWQAWQQKRDLEQKDLERQKRAEWVRLKQLEDPQLAMYFKEEMTARNVYVINKLRWDRRALNNVASALKDYNRTGGRKYDFPETTGSARTSVFTISMMTNPSIELGFET</sequence>
<dbReference type="EMBL" id="FN649727">
    <property type="protein sequence ID" value="CBJ49169.1"/>
    <property type="molecule type" value="Genomic_DNA"/>
</dbReference>
<evidence type="ECO:0000256" key="1">
    <source>
        <dbReference type="SAM" id="MobiDB-lite"/>
    </source>
</evidence>
<protein>
    <submittedName>
        <fullName evidence="2">Uncharacterized protein</fullName>
    </submittedName>
</protein>
<feature type="region of interest" description="Disordered" evidence="1">
    <location>
        <begin position="40"/>
        <end position="76"/>
    </location>
</feature>
<accession>D7FQR2</accession>
<proteinExistence type="predicted"/>
<feature type="compositionally biased region" description="Low complexity" evidence="1">
    <location>
        <begin position="67"/>
        <end position="76"/>
    </location>
</feature>
<organism evidence="2 3">
    <name type="scientific">Ectocarpus siliculosus</name>
    <name type="common">Brown alga</name>
    <name type="synonym">Conferva siliculosa</name>
    <dbReference type="NCBI Taxonomy" id="2880"/>
    <lineage>
        <taxon>Eukaryota</taxon>
        <taxon>Sar</taxon>
        <taxon>Stramenopiles</taxon>
        <taxon>Ochrophyta</taxon>
        <taxon>PX clade</taxon>
        <taxon>Phaeophyceae</taxon>
        <taxon>Ectocarpales</taxon>
        <taxon>Ectocarpaceae</taxon>
        <taxon>Ectocarpus</taxon>
    </lineage>
</organism>
<dbReference type="Proteomes" id="UP000002630">
    <property type="component" value="Linkage Group LG02"/>
</dbReference>
<dbReference type="PROSITE" id="PS50096">
    <property type="entry name" value="IQ"/>
    <property type="match status" value="3"/>
</dbReference>
<dbReference type="eggNOG" id="ENOG502RY5B">
    <property type="taxonomic scope" value="Eukaryota"/>
</dbReference>
<feature type="compositionally biased region" description="Polar residues" evidence="1">
    <location>
        <begin position="40"/>
        <end position="49"/>
    </location>
</feature>
<name>D7FQR2_ECTSI</name>
<dbReference type="InParanoid" id="D7FQR2"/>
<feature type="compositionally biased region" description="Polar residues" evidence="1">
    <location>
        <begin position="56"/>
        <end position="66"/>
    </location>
</feature>
<keyword evidence="3" id="KW-1185">Reference proteome</keyword>
<reference evidence="2 3" key="1">
    <citation type="journal article" date="2010" name="Nature">
        <title>The Ectocarpus genome and the independent evolution of multicellularity in brown algae.</title>
        <authorList>
            <person name="Cock J.M."/>
            <person name="Sterck L."/>
            <person name="Rouze P."/>
            <person name="Scornet D."/>
            <person name="Allen A.E."/>
            <person name="Amoutzias G."/>
            <person name="Anthouard V."/>
            <person name="Artiguenave F."/>
            <person name="Aury J.M."/>
            <person name="Badger J.H."/>
            <person name="Beszteri B."/>
            <person name="Billiau K."/>
            <person name="Bonnet E."/>
            <person name="Bothwell J.H."/>
            <person name="Bowler C."/>
            <person name="Boyen C."/>
            <person name="Brownlee C."/>
            <person name="Carrano C.J."/>
            <person name="Charrier B."/>
            <person name="Cho G.Y."/>
            <person name="Coelho S.M."/>
            <person name="Collen J."/>
            <person name="Corre E."/>
            <person name="Da Silva C."/>
            <person name="Delage L."/>
            <person name="Delaroque N."/>
            <person name="Dittami S.M."/>
            <person name="Doulbeau S."/>
            <person name="Elias M."/>
            <person name="Farnham G."/>
            <person name="Gachon C.M."/>
            <person name="Gschloessl B."/>
            <person name="Heesch S."/>
            <person name="Jabbari K."/>
            <person name="Jubin C."/>
            <person name="Kawai H."/>
            <person name="Kimura K."/>
            <person name="Kloareg B."/>
            <person name="Kupper F.C."/>
            <person name="Lang D."/>
            <person name="Le Bail A."/>
            <person name="Leblanc C."/>
            <person name="Lerouge P."/>
            <person name="Lohr M."/>
            <person name="Lopez P.J."/>
            <person name="Martens C."/>
            <person name="Maumus F."/>
            <person name="Michel G."/>
            <person name="Miranda-Saavedra D."/>
            <person name="Morales J."/>
            <person name="Moreau H."/>
            <person name="Motomura T."/>
            <person name="Nagasato C."/>
            <person name="Napoli C.A."/>
            <person name="Nelson D.R."/>
            <person name="Nyvall-Collen P."/>
            <person name="Peters A.F."/>
            <person name="Pommier C."/>
            <person name="Potin P."/>
            <person name="Poulain J."/>
            <person name="Quesneville H."/>
            <person name="Read B."/>
            <person name="Rensing S.A."/>
            <person name="Ritter A."/>
            <person name="Rousvoal S."/>
            <person name="Samanta M."/>
            <person name="Samson G."/>
            <person name="Schroeder D.C."/>
            <person name="Segurens B."/>
            <person name="Strittmatter M."/>
            <person name="Tonon T."/>
            <person name="Tregear J.W."/>
            <person name="Valentin K."/>
            <person name="von Dassow P."/>
            <person name="Yamagishi T."/>
            <person name="Van de Peer Y."/>
            <person name="Wincker P."/>
        </authorList>
    </citation>
    <scope>NUCLEOTIDE SEQUENCE [LARGE SCALE GENOMIC DNA]</scope>
    <source>
        <strain evidence="3">Ec32 / CCAP1310/4</strain>
    </source>
</reference>
<dbReference type="EMBL" id="FN648384">
    <property type="protein sequence ID" value="CBJ49169.1"/>
    <property type="molecule type" value="Genomic_DNA"/>
</dbReference>
<evidence type="ECO:0000313" key="2">
    <source>
        <dbReference type="EMBL" id="CBJ49169.1"/>
    </source>
</evidence>
<dbReference type="OrthoDB" id="78094at2759"/>
<evidence type="ECO:0000313" key="3">
    <source>
        <dbReference type="Proteomes" id="UP000002630"/>
    </source>
</evidence>
<gene>
    <name evidence="2" type="ORF">Esi_0207_0030</name>
</gene>